<keyword evidence="6" id="KW-0915">Sodium</keyword>
<dbReference type="GO" id="GO:0015386">
    <property type="term" value="F:potassium:proton antiporter activity"/>
    <property type="evidence" value="ECO:0007669"/>
    <property type="project" value="TreeGrafter"/>
</dbReference>
<organism evidence="12 13">
    <name type="scientific">Conexibacter arvalis</name>
    <dbReference type="NCBI Taxonomy" id="912552"/>
    <lineage>
        <taxon>Bacteria</taxon>
        <taxon>Bacillati</taxon>
        <taxon>Actinomycetota</taxon>
        <taxon>Thermoleophilia</taxon>
        <taxon>Solirubrobacterales</taxon>
        <taxon>Conexibacteraceae</taxon>
        <taxon>Conexibacter</taxon>
    </lineage>
</organism>
<evidence type="ECO:0000256" key="5">
    <source>
        <dbReference type="ARBA" id="ARBA00022989"/>
    </source>
</evidence>
<dbReference type="GO" id="GO:0098719">
    <property type="term" value="P:sodium ion import across plasma membrane"/>
    <property type="evidence" value="ECO:0007669"/>
    <property type="project" value="TreeGrafter"/>
</dbReference>
<evidence type="ECO:0000256" key="4">
    <source>
        <dbReference type="ARBA" id="ARBA00022692"/>
    </source>
</evidence>
<evidence type="ECO:0000256" key="8">
    <source>
        <dbReference type="ARBA" id="ARBA00023136"/>
    </source>
</evidence>
<dbReference type="Gene3D" id="6.10.140.1330">
    <property type="match status" value="1"/>
</dbReference>
<evidence type="ECO:0000259" key="11">
    <source>
        <dbReference type="Pfam" id="PF00999"/>
    </source>
</evidence>
<keyword evidence="4 10" id="KW-0812">Transmembrane</keyword>
<keyword evidence="9" id="KW-0739">Sodium transport</keyword>
<accession>A0A840IK25</accession>
<dbReference type="EMBL" id="JACHNU010000010">
    <property type="protein sequence ID" value="MBB4665079.1"/>
    <property type="molecule type" value="Genomic_DNA"/>
</dbReference>
<evidence type="ECO:0000313" key="12">
    <source>
        <dbReference type="EMBL" id="MBB4665079.1"/>
    </source>
</evidence>
<comment type="caution">
    <text evidence="12">The sequence shown here is derived from an EMBL/GenBank/DDBJ whole genome shotgun (WGS) entry which is preliminary data.</text>
</comment>
<evidence type="ECO:0000256" key="1">
    <source>
        <dbReference type="ARBA" id="ARBA00004651"/>
    </source>
</evidence>
<name>A0A840IK25_9ACTN</name>
<dbReference type="InterPro" id="IPR006153">
    <property type="entry name" value="Cation/H_exchanger_TM"/>
</dbReference>
<evidence type="ECO:0000256" key="3">
    <source>
        <dbReference type="ARBA" id="ARBA00022475"/>
    </source>
</evidence>
<gene>
    <name evidence="12" type="ORF">BDZ31_004698</name>
</gene>
<evidence type="ECO:0000256" key="2">
    <source>
        <dbReference type="ARBA" id="ARBA00022448"/>
    </source>
</evidence>
<keyword evidence="3" id="KW-1003">Cell membrane</keyword>
<protein>
    <submittedName>
        <fullName evidence="12">CPA1 family monovalent cation:H+ antiporter</fullName>
    </submittedName>
</protein>
<feature type="transmembrane region" description="Helical" evidence="10">
    <location>
        <begin position="274"/>
        <end position="298"/>
    </location>
</feature>
<dbReference type="Pfam" id="PF00999">
    <property type="entry name" value="Na_H_Exchanger"/>
    <property type="match status" value="1"/>
</dbReference>
<feature type="transmembrane region" description="Helical" evidence="10">
    <location>
        <begin position="130"/>
        <end position="155"/>
    </location>
</feature>
<feature type="transmembrane region" description="Helical" evidence="10">
    <location>
        <begin position="247"/>
        <end position="268"/>
    </location>
</feature>
<feature type="transmembrane region" description="Helical" evidence="10">
    <location>
        <begin position="66"/>
        <end position="83"/>
    </location>
</feature>
<feature type="transmembrane region" description="Helical" evidence="10">
    <location>
        <begin position="206"/>
        <end position="226"/>
    </location>
</feature>
<feature type="domain" description="Cation/H+ exchanger transmembrane" evidence="11">
    <location>
        <begin position="3"/>
        <end position="299"/>
    </location>
</feature>
<dbReference type="PANTHER" id="PTHR10110:SF86">
    <property type="entry name" value="SODIUM_HYDROGEN EXCHANGER 7"/>
    <property type="match status" value="1"/>
</dbReference>
<keyword evidence="8 10" id="KW-0472">Membrane</keyword>
<feature type="transmembrane region" description="Helical" evidence="10">
    <location>
        <begin position="90"/>
        <end position="110"/>
    </location>
</feature>
<feature type="transmembrane region" description="Helical" evidence="10">
    <location>
        <begin position="176"/>
        <end position="194"/>
    </location>
</feature>
<reference evidence="12 13" key="1">
    <citation type="submission" date="2020-08" db="EMBL/GenBank/DDBJ databases">
        <title>Genomic Encyclopedia of Archaeal and Bacterial Type Strains, Phase II (KMG-II): from individual species to whole genera.</title>
        <authorList>
            <person name="Goeker M."/>
        </authorList>
    </citation>
    <scope>NUCLEOTIDE SEQUENCE [LARGE SCALE GENOMIC DNA]</scope>
    <source>
        <strain evidence="12 13">DSM 23288</strain>
    </source>
</reference>
<dbReference type="Proteomes" id="UP000585272">
    <property type="component" value="Unassembled WGS sequence"/>
</dbReference>
<evidence type="ECO:0000256" key="6">
    <source>
        <dbReference type="ARBA" id="ARBA00023053"/>
    </source>
</evidence>
<dbReference type="GO" id="GO:0005886">
    <property type="term" value="C:plasma membrane"/>
    <property type="evidence" value="ECO:0007669"/>
    <property type="project" value="UniProtKB-SubCell"/>
</dbReference>
<dbReference type="PANTHER" id="PTHR10110">
    <property type="entry name" value="SODIUM/HYDROGEN EXCHANGER"/>
    <property type="match status" value="1"/>
</dbReference>
<evidence type="ECO:0000256" key="7">
    <source>
        <dbReference type="ARBA" id="ARBA00023065"/>
    </source>
</evidence>
<keyword evidence="5 10" id="KW-1133">Transmembrane helix</keyword>
<proteinExistence type="predicted"/>
<keyword evidence="7" id="KW-0406">Ion transport</keyword>
<evidence type="ECO:0000256" key="10">
    <source>
        <dbReference type="SAM" id="Phobius"/>
    </source>
</evidence>
<keyword evidence="2" id="KW-0813">Transport</keyword>
<dbReference type="AlphaFoldDB" id="A0A840IK25"/>
<keyword evidence="13" id="KW-1185">Reference proteome</keyword>
<dbReference type="InterPro" id="IPR018422">
    <property type="entry name" value="Cation/H_exchanger_CPA1"/>
</dbReference>
<evidence type="ECO:0000313" key="13">
    <source>
        <dbReference type="Proteomes" id="UP000585272"/>
    </source>
</evidence>
<comment type="subcellular location">
    <subcellularLocation>
        <location evidence="1">Cell membrane</location>
        <topology evidence="1">Multi-pass membrane protein</topology>
    </subcellularLocation>
</comment>
<evidence type="ECO:0000256" key="9">
    <source>
        <dbReference type="ARBA" id="ARBA00023201"/>
    </source>
</evidence>
<dbReference type="GO" id="GO:0051453">
    <property type="term" value="P:regulation of intracellular pH"/>
    <property type="evidence" value="ECO:0007669"/>
    <property type="project" value="TreeGrafter"/>
</dbReference>
<sequence length="423" mass="44241">MTAFAVATGLSLVVPGLGFAAALALGAAVAPPDPVASLAIGRRAGMPARLIALVEGEGLLNDGTALTIYGLAVTAAVGGGFSATESVGRFALAVVGGALCGLLVARALALALRYVDDILVENAASLATPFLAFALAETVEGSGVLAVVVAGLAVGHRRGPASSGESRLQTAAVWRIVQYLLEGYVFLLIGQQAPDVVRGLSSFDRGTVVATVAVTLAGVLGVRLLWLLSTRPRTIDDRALSLRDVTALWWAGTRGVITLATAFALPHDFPARDLLLFCAFVVVLVTLVGQGVTFAPLLRALGLRSGTDESAWLRAEAQAAAYDAAIERLAGLAVADDPSVAPAAARYRRMLEGQRDRLHAHLSRDDGTRRPAAPDRTADITVRHAMLEAQREELVRWRDAGRISDSDLHALERLLDARELSGM</sequence>
<dbReference type="GO" id="GO:0015385">
    <property type="term" value="F:sodium:proton antiporter activity"/>
    <property type="evidence" value="ECO:0007669"/>
    <property type="project" value="InterPro"/>
</dbReference>